<dbReference type="PANTHER" id="PTHR13017:SF0">
    <property type="entry name" value="METHENYLTETRAHYDROFOLATE SYNTHASE DOMAIN-CONTAINING PROTEIN"/>
    <property type="match status" value="1"/>
</dbReference>
<dbReference type="Proteomes" id="UP000062768">
    <property type="component" value="Chromosome I"/>
</dbReference>
<keyword evidence="1" id="KW-0436">Ligase</keyword>
<accession>A0A089ZVD9</accession>
<keyword evidence="4" id="KW-1185">Reference proteome</keyword>
<reference evidence="1" key="1">
    <citation type="submission" date="2013-12" db="EMBL/GenBank/DDBJ databases">
        <title>The complete genome sequence of Methanobacterium sp. BRM9.</title>
        <authorList>
            <consortium name="Pastoral Greenhouse Gas Research Consortium"/>
            <person name="Kelly W.J."/>
            <person name="Leahy S.C."/>
            <person name="Perry R."/>
            <person name="Li D."/>
            <person name="Altermann E."/>
            <person name="Lambie S.C."/>
            <person name="Attwood G.T."/>
        </authorList>
    </citation>
    <scope>NUCLEOTIDE SEQUENCE [LARGE SCALE GENOMIC DNA]</scope>
    <source>
        <strain evidence="1">BRM9</strain>
    </source>
</reference>
<dbReference type="PATRIC" id="fig|2162.10.peg.890"/>
<name>A0A089ZVD9_METFO</name>
<gene>
    <name evidence="1" type="ORF">BRM9_1450</name>
    <name evidence="2" type="ORF">MB9_0857</name>
</gene>
<dbReference type="Proteomes" id="UP000029661">
    <property type="component" value="Chromosome"/>
</dbReference>
<dbReference type="GO" id="GO:0005737">
    <property type="term" value="C:cytoplasm"/>
    <property type="evidence" value="ECO:0007669"/>
    <property type="project" value="TreeGrafter"/>
</dbReference>
<reference evidence="2" key="2">
    <citation type="submission" date="2014-09" db="EMBL/GenBank/DDBJ databases">
        <authorList>
            <person name="Bishop-Lilly K.A."/>
            <person name="Broomall S.M."/>
            <person name="Chain P.S."/>
            <person name="Chertkov O."/>
            <person name="Coyne S.R."/>
            <person name="Daligault H.E."/>
            <person name="Davenport K.W."/>
            <person name="Erkkila T."/>
            <person name="Frey K.G."/>
            <person name="Gibbons H.S."/>
            <person name="Gu W."/>
            <person name="Jaissle J."/>
            <person name="Johnson S.L."/>
            <person name="Koroleva G.I."/>
            <person name="Ladner J.T."/>
            <person name="Lo C.-C."/>
            <person name="Minogue T.D."/>
            <person name="Munk C."/>
            <person name="Palacios G.F."/>
            <person name="Redden C.L."/>
            <person name="Rosenzweig C.N."/>
            <person name="Scholz M.B."/>
            <person name="Teshima H."/>
            <person name="Xu Y."/>
        </authorList>
    </citation>
    <scope>NUCLEOTIDE SEQUENCE</scope>
    <source>
        <strain evidence="2">Mb9</strain>
    </source>
</reference>
<dbReference type="InterPro" id="IPR037171">
    <property type="entry name" value="NagB/RpiA_transferase-like"/>
</dbReference>
<evidence type="ECO:0000313" key="2">
    <source>
        <dbReference type="EMBL" id="CEL24498.1"/>
    </source>
</evidence>
<dbReference type="KEGG" id="mfc:BRM9_1450"/>
<dbReference type="InterPro" id="IPR024185">
    <property type="entry name" value="FTHF_cligase-like_sf"/>
</dbReference>
<dbReference type="PANTHER" id="PTHR13017">
    <property type="entry name" value="5-FORMYLTETRAHYDROFOLATE CYCLO-LIGASE-RELATED"/>
    <property type="match status" value="1"/>
</dbReference>
<evidence type="ECO:0000313" key="4">
    <source>
        <dbReference type="Proteomes" id="UP000062768"/>
    </source>
</evidence>
<dbReference type="AlphaFoldDB" id="A0A089ZVD9"/>
<evidence type="ECO:0000313" key="3">
    <source>
        <dbReference type="Proteomes" id="UP000029661"/>
    </source>
</evidence>
<dbReference type="EMBL" id="CP006933">
    <property type="protein sequence ID" value="AIS32264.1"/>
    <property type="molecule type" value="Genomic_DNA"/>
</dbReference>
<dbReference type="STRING" id="2162.BRM9_1450"/>
<protein>
    <submittedName>
        <fullName evidence="1 2">5-formyltetrahydrofolate cyclo-ligase</fullName>
    </submittedName>
</protein>
<proteinExistence type="predicted"/>
<dbReference type="SUPFAM" id="SSF100950">
    <property type="entry name" value="NagB/RpiA/CoA transferase-like"/>
    <property type="match status" value="1"/>
</dbReference>
<dbReference type="InterPro" id="IPR002698">
    <property type="entry name" value="FTHF_cligase"/>
</dbReference>
<dbReference type="GO" id="GO:0016874">
    <property type="term" value="F:ligase activity"/>
    <property type="evidence" value="ECO:0007669"/>
    <property type="project" value="UniProtKB-KW"/>
</dbReference>
<sequence>MVGRYQFIYLCVSWVEMVPFPPEPLSLKYLWDITNKVNVMQVEDKQKLRKRIWGVLEDNDHLRTSKSCFGRIPNFKGAYQAAERLRKTKEWQDALTVFSSPDSALVDVRRNALVDGKVLVMATPQLKEGYLLLDPGKIRGQEEIASTIDGAFQLGERIKSFPQVDLVVEGSLGVDIQGNRLGKGKGFADQELAFLKQEGVIGAKTPICTPVHPRQIVSLVPVEAHDEGINMITTPEMAIRMDIISLVDFHV</sequence>
<dbReference type="Gene3D" id="3.40.50.10420">
    <property type="entry name" value="NagB/RpiA/CoA transferase-like"/>
    <property type="match status" value="1"/>
</dbReference>
<dbReference type="EMBL" id="LN734822">
    <property type="protein sequence ID" value="CEL24498.1"/>
    <property type="molecule type" value="Genomic_DNA"/>
</dbReference>
<dbReference type="Pfam" id="PF01812">
    <property type="entry name" value="5-FTHF_cyc-lig"/>
    <property type="match status" value="1"/>
</dbReference>
<organism evidence="1 3">
    <name type="scientific">Methanobacterium formicicum</name>
    <dbReference type="NCBI Taxonomy" id="2162"/>
    <lineage>
        <taxon>Archaea</taxon>
        <taxon>Methanobacteriati</taxon>
        <taxon>Methanobacteriota</taxon>
        <taxon>Methanomada group</taxon>
        <taxon>Methanobacteria</taxon>
        <taxon>Methanobacteriales</taxon>
        <taxon>Methanobacteriaceae</taxon>
        <taxon>Methanobacterium</taxon>
    </lineage>
</organism>
<evidence type="ECO:0000313" key="1">
    <source>
        <dbReference type="EMBL" id="AIS32264.1"/>
    </source>
</evidence>